<evidence type="ECO:0000259" key="16">
    <source>
        <dbReference type="PROSITE" id="PS50222"/>
    </source>
</evidence>
<name>A0A8E0VL82_9TREM</name>
<dbReference type="SUPFAM" id="SSF47473">
    <property type="entry name" value="EF-hand"/>
    <property type="match status" value="2"/>
</dbReference>
<evidence type="ECO:0000256" key="5">
    <source>
        <dbReference type="ARBA" id="ARBA00022723"/>
    </source>
</evidence>
<keyword evidence="3" id="KW-0813">Transport</keyword>
<comment type="similarity">
    <text evidence="13">Belongs to the MICU1 family. MICU1 subfamily.</text>
</comment>
<dbReference type="GO" id="GO:0036444">
    <property type="term" value="P:calcium import into the mitochondrion"/>
    <property type="evidence" value="ECO:0007669"/>
    <property type="project" value="UniProtKB-ARBA"/>
</dbReference>
<dbReference type="Pfam" id="PF13202">
    <property type="entry name" value="EF-hand_5"/>
    <property type="match status" value="1"/>
</dbReference>
<keyword evidence="8" id="KW-0106">Calcium</keyword>
<comment type="subcellular location">
    <subcellularLocation>
        <location evidence="1">Mitochondrion inner membrane</location>
    </subcellularLocation>
    <subcellularLocation>
        <location evidence="2">Mitochondrion intermembrane space</location>
    </subcellularLocation>
</comment>
<dbReference type="CDD" id="cd15900">
    <property type="entry name" value="EFh_MICU"/>
    <property type="match status" value="1"/>
</dbReference>
<evidence type="ECO:0000256" key="13">
    <source>
        <dbReference type="ARBA" id="ARBA00038333"/>
    </source>
</evidence>
<dbReference type="AlphaFoldDB" id="A0A8E0VL82"/>
<dbReference type="InterPro" id="IPR011992">
    <property type="entry name" value="EF-hand-dom_pair"/>
</dbReference>
<comment type="caution">
    <text evidence="17">The sequence shown here is derived from an EMBL/GenBank/DDBJ whole genome shotgun (WGS) entry which is preliminary data.</text>
</comment>
<accession>A0A8E0VL82</accession>
<dbReference type="GO" id="GO:0005509">
    <property type="term" value="F:calcium ion binding"/>
    <property type="evidence" value="ECO:0007669"/>
    <property type="project" value="InterPro"/>
</dbReference>
<evidence type="ECO:0000313" key="17">
    <source>
        <dbReference type="EMBL" id="KAA0194434.1"/>
    </source>
</evidence>
<keyword evidence="9" id="KW-0809">Transit peptide</keyword>
<dbReference type="PANTHER" id="PTHR12294:SF1">
    <property type="entry name" value="CALCIUM UPTAKE PROTEIN 1, MITOCHONDRIAL"/>
    <property type="match status" value="1"/>
</dbReference>
<dbReference type="Proteomes" id="UP000728185">
    <property type="component" value="Unassembled WGS sequence"/>
</dbReference>
<dbReference type="GO" id="GO:1990246">
    <property type="term" value="C:uniplex complex"/>
    <property type="evidence" value="ECO:0007669"/>
    <property type="project" value="TreeGrafter"/>
</dbReference>
<evidence type="ECO:0000256" key="10">
    <source>
        <dbReference type="ARBA" id="ARBA00023065"/>
    </source>
</evidence>
<organism evidence="17 18">
    <name type="scientific">Fasciolopsis buskii</name>
    <dbReference type="NCBI Taxonomy" id="27845"/>
    <lineage>
        <taxon>Eukaryota</taxon>
        <taxon>Metazoa</taxon>
        <taxon>Spiralia</taxon>
        <taxon>Lophotrochozoa</taxon>
        <taxon>Platyhelminthes</taxon>
        <taxon>Trematoda</taxon>
        <taxon>Digenea</taxon>
        <taxon>Plagiorchiida</taxon>
        <taxon>Echinostomata</taxon>
        <taxon>Echinostomatoidea</taxon>
        <taxon>Fasciolidae</taxon>
        <taxon>Fasciolopsis</taxon>
    </lineage>
</organism>
<gene>
    <name evidence="17" type="ORF">FBUS_03300</name>
</gene>
<dbReference type="PROSITE" id="PS50222">
    <property type="entry name" value="EF_HAND_2"/>
    <property type="match status" value="1"/>
</dbReference>
<keyword evidence="18" id="KW-1185">Reference proteome</keyword>
<evidence type="ECO:0000256" key="11">
    <source>
        <dbReference type="ARBA" id="ARBA00023128"/>
    </source>
</evidence>
<evidence type="ECO:0000256" key="7">
    <source>
        <dbReference type="ARBA" id="ARBA00022792"/>
    </source>
</evidence>
<feature type="region of interest" description="Disordered" evidence="14">
    <location>
        <begin position="117"/>
        <end position="141"/>
    </location>
</feature>
<evidence type="ECO:0000256" key="15">
    <source>
        <dbReference type="SAM" id="Phobius"/>
    </source>
</evidence>
<evidence type="ECO:0000256" key="4">
    <source>
        <dbReference type="ARBA" id="ARBA00022568"/>
    </source>
</evidence>
<feature type="domain" description="EF-hand" evidence="16">
    <location>
        <begin position="264"/>
        <end position="299"/>
    </location>
</feature>
<keyword evidence="7" id="KW-0999">Mitochondrion inner membrane</keyword>
<evidence type="ECO:0000256" key="9">
    <source>
        <dbReference type="ARBA" id="ARBA00022946"/>
    </source>
</evidence>
<dbReference type="GO" id="GO:0051560">
    <property type="term" value="P:mitochondrial calcium ion homeostasis"/>
    <property type="evidence" value="ECO:0007669"/>
    <property type="project" value="TreeGrafter"/>
</dbReference>
<evidence type="ECO:0000256" key="12">
    <source>
        <dbReference type="ARBA" id="ARBA00023136"/>
    </source>
</evidence>
<keyword evidence="15" id="KW-0812">Transmembrane</keyword>
<evidence type="ECO:0000256" key="1">
    <source>
        <dbReference type="ARBA" id="ARBA00004273"/>
    </source>
</evidence>
<dbReference type="GO" id="GO:0005758">
    <property type="term" value="C:mitochondrial intermembrane space"/>
    <property type="evidence" value="ECO:0007669"/>
    <property type="project" value="UniProtKB-SubCell"/>
</dbReference>
<evidence type="ECO:0000256" key="14">
    <source>
        <dbReference type="SAM" id="MobiDB-lite"/>
    </source>
</evidence>
<sequence>MASRLFKHGLFRWWLRNSYHSVPLFHGFPQLCFVRQMSSREPYRNRYTHFRDAYPGKPNIIYFIYAVGTFSLLIFIAFGGGHYIDDLEAKYIEEKQKERKKTGCKVVECQTKKCVEKAANGSPTPPEEDGNGDQAEEIVDSKKKRTGFRDRKFIAYEDRIRAYSTPDKIFRYFATLKVVDEDGETIYMTPDDFVRSITPGLKQPYGLDLDCFKRYDPKTNMVYYKGQVDQLDLNIPKDSVFYRLCDKALISFTDFVFLLVILSTPRRLFEIAFRMFDLNGDGELDVEEFDVVRAVIMDTTAMGRRHRDHSTTGSTLKQRSNSALQRYFFGPECDKKLSVKKFLELHSELQEEITRLEFNRASPTDGKITEVQFSNFLLTYAGFSEQKRRKMIRRVKQKFSKSEEPMGITYRDFADFNLLLRSISDVDTALTFHHMAGAAIDQTTLAHVAKTVANVDLSPHLIDVVFTLFDENISEMAPRTQPLSRKNSLTTPNADSSLALVLEDYEVFEAEAAELSIEEVDDFSAPLLLDVENPVTNGNGYGGHEMCELTTLVTRNFHPVHSAHSLATTSVVTPTHHAHTAEYKLLAVTGNPRLSCVTTPHLGIESHEAKPGGTERSDFDRETSFFPVHMLTAISHSGHPCSPSYWPEQLLAYTDAPALVSAIRSDLTAVCNRLNRTTASTIHVISCDRAPEWTTCQLTCCEAGVEWTPVAFGRDNATATSSVVTTPSTSVKQIDRGRAFAATEVCFYDICDTDPVNYPLFLSLFHLY</sequence>
<keyword evidence="4" id="KW-0109">Calcium transport</keyword>
<keyword evidence="11" id="KW-0496">Mitochondrion</keyword>
<evidence type="ECO:0000313" key="18">
    <source>
        <dbReference type="Proteomes" id="UP000728185"/>
    </source>
</evidence>
<evidence type="ECO:0000256" key="2">
    <source>
        <dbReference type="ARBA" id="ARBA00004569"/>
    </source>
</evidence>
<keyword evidence="15" id="KW-1133">Transmembrane helix</keyword>
<dbReference type="OrthoDB" id="10056860at2759"/>
<keyword evidence="6" id="KW-0677">Repeat</keyword>
<dbReference type="InterPro" id="IPR039800">
    <property type="entry name" value="MICU1/2/3"/>
</dbReference>
<dbReference type="InterPro" id="IPR018247">
    <property type="entry name" value="EF_Hand_1_Ca_BS"/>
</dbReference>
<dbReference type="PANTHER" id="PTHR12294">
    <property type="entry name" value="EF HAND DOMAIN FAMILY A1,A2-RELATED"/>
    <property type="match status" value="1"/>
</dbReference>
<protein>
    <submittedName>
        <fullName evidence="17">Calcium uptake protein 1 mitochondrial</fullName>
    </submittedName>
</protein>
<evidence type="ECO:0000256" key="3">
    <source>
        <dbReference type="ARBA" id="ARBA00022448"/>
    </source>
</evidence>
<dbReference type="EMBL" id="LUCM01004380">
    <property type="protein sequence ID" value="KAA0194434.1"/>
    <property type="molecule type" value="Genomic_DNA"/>
</dbReference>
<feature type="compositionally biased region" description="Acidic residues" evidence="14">
    <location>
        <begin position="126"/>
        <end position="138"/>
    </location>
</feature>
<dbReference type="Gene3D" id="1.10.238.10">
    <property type="entry name" value="EF-hand"/>
    <property type="match status" value="1"/>
</dbReference>
<keyword evidence="12 15" id="KW-0472">Membrane</keyword>
<proteinExistence type="inferred from homology"/>
<evidence type="ECO:0000256" key="6">
    <source>
        <dbReference type="ARBA" id="ARBA00022737"/>
    </source>
</evidence>
<reference evidence="17" key="1">
    <citation type="submission" date="2019-05" db="EMBL/GenBank/DDBJ databases">
        <title>Annotation for the trematode Fasciolopsis buski.</title>
        <authorList>
            <person name="Choi Y.-J."/>
        </authorList>
    </citation>
    <scope>NUCLEOTIDE SEQUENCE</scope>
    <source>
        <strain evidence="17">HT</strain>
        <tissue evidence="17">Whole worm</tissue>
    </source>
</reference>
<keyword evidence="10" id="KW-0406">Ion transport</keyword>
<keyword evidence="5" id="KW-0479">Metal-binding</keyword>
<dbReference type="InterPro" id="IPR002048">
    <property type="entry name" value="EF_hand_dom"/>
</dbReference>
<evidence type="ECO:0000256" key="8">
    <source>
        <dbReference type="ARBA" id="ARBA00022837"/>
    </source>
</evidence>
<dbReference type="PROSITE" id="PS00018">
    <property type="entry name" value="EF_HAND_1"/>
    <property type="match status" value="1"/>
</dbReference>
<feature type="transmembrane region" description="Helical" evidence="15">
    <location>
        <begin position="60"/>
        <end position="84"/>
    </location>
</feature>